<reference evidence="2 3" key="1">
    <citation type="submission" date="2016-03" db="EMBL/GenBank/DDBJ databases">
        <authorList>
            <person name="Ploux O."/>
        </authorList>
    </citation>
    <scope>NUCLEOTIDE SEQUENCE [LARGE SCALE GENOMIC DNA]</scope>
    <source>
        <strain evidence="2 3">UAMH 11012</strain>
    </source>
</reference>
<dbReference type="OrthoDB" id="4191831at2759"/>
<dbReference type="InterPro" id="IPR001810">
    <property type="entry name" value="F-box_dom"/>
</dbReference>
<dbReference type="Proteomes" id="UP000184330">
    <property type="component" value="Unassembled WGS sequence"/>
</dbReference>
<dbReference type="SUPFAM" id="SSF81383">
    <property type="entry name" value="F-box domain"/>
    <property type="match status" value="1"/>
</dbReference>
<proteinExistence type="predicted"/>
<evidence type="ECO:0000259" key="1">
    <source>
        <dbReference type="PROSITE" id="PS50181"/>
    </source>
</evidence>
<dbReference type="PROSITE" id="PS50181">
    <property type="entry name" value="FBOX"/>
    <property type="match status" value="1"/>
</dbReference>
<accession>A0A1L7X233</accession>
<protein>
    <recommendedName>
        <fullName evidence="1">F-box domain-containing protein</fullName>
    </recommendedName>
</protein>
<evidence type="ECO:0000313" key="2">
    <source>
        <dbReference type="EMBL" id="CZR59085.1"/>
    </source>
</evidence>
<organism evidence="2 3">
    <name type="scientific">Phialocephala subalpina</name>
    <dbReference type="NCBI Taxonomy" id="576137"/>
    <lineage>
        <taxon>Eukaryota</taxon>
        <taxon>Fungi</taxon>
        <taxon>Dikarya</taxon>
        <taxon>Ascomycota</taxon>
        <taxon>Pezizomycotina</taxon>
        <taxon>Leotiomycetes</taxon>
        <taxon>Helotiales</taxon>
        <taxon>Mollisiaceae</taxon>
        <taxon>Phialocephala</taxon>
        <taxon>Phialocephala fortinii species complex</taxon>
    </lineage>
</organism>
<gene>
    <name evidence="2" type="ORF">PAC_08977</name>
</gene>
<dbReference type="Pfam" id="PF12937">
    <property type="entry name" value="F-box-like"/>
    <property type="match status" value="1"/>
</dbReference>
<sequence length="554" mass="62304">MFTHLQTMRTPIHKTLLSITDPLPTEINLSRAQSQVLLSTGMLIPSSPPHVATMAQVLDEPNSLDPVPTKINPTDPCAQSQVLLSTGALNANSQPLVATMSHLPNELWLQALDCVPRSDLPSVSRTSKHFHELVEPILYRDFDSTKHKDGPNIALVRLLRTLVNRPDLAYHVKNITLRVMIDPHAERLQFGTLDISFLTSDDQAWMKKQMSLFAPTKGISDNWISIMVSETNWEGVAAFLLLIVSQNLQSLIMKNYGAMSQYQFIHHLMRYWADLSRTLDHEGCHPFSQMGEICLYKNDDIRPSNFLSLRTTLPYLKYNFVSQFIGHGISDASFQLDSNTILTTQSVALHDCRITNATLKRFLGSFGSLKIFQWVDENAVSVGDIFTVLQDVPGLKGHLEELIIDNASNADAYTSPPAYDWSKYRALRSITVDAASIFGVIKPILEMDPSHSDPDLYGQTGDTYGSVKHLGTFINALPSTLETLKITKCQSPIFDCALRIISHKRKNTFYKLNQMTLSFDDTILAHRRARLNEYMMIARKSGVKLVLLGYRIIE</sequence>
<dbReference type="AlphaFoldDB" id="A0A1L7X233"/>
<keyword evidence="3" id="KW-1185">Reference proteome</keyword>
<evidence type="ECO:0000313" key="3">
    <source>
        <dbReference type="Proteomes" id="UP000184330"/>
    </source>
</evidence>
<dbReference type="EMBL" id="FJOG01000013">
    <property type="protein sequence ID" value="CZR59085.1"/>
    <property type="molecule type" value="Genomic_DNA"/>
</dbReference>
<feature type="domain" description="F-box" evidence="1">
    <location>
        <begin position="97"/>
        <end position="142"/>
    </location>
</feature>
<name>A0A1L7X233_9HELO</name>
<dbReference type="InterPro" id="IPR036047">
    <property type="entry name" value="F-box-like_dom_sf"/>
</dbReference>